<sequence length="701" mass="78318">MSSNQPAEIPHKWADHDRLESLLINQAEVLEMISEEVPLPEVLTHVLRWVQEQSGEGVRTSVYLPDHGMLRLTASAGLPAIPADFGVVEDENPEDGIRQALQTGEMIVSELSESEASRPEEALLVRYLGVSSRWAIPLRAKSGSTLGVLVFYHPTATMPQADDLLIIRLVSRTAVTAIERTRDLEQRQRFLRKEKIARERIRVAENMAELAASGAGMGSFVIDLATNDVIYSHGLSRILTGREAETRDRSLFVGALHPEDGKIRDQAYEECRKTGELRYEARFVWHNGSIHWIKVIGGYAYDTSGAPVHLRGIVLDITTEMLGRKEQHKLMTLIEDSADLKAMFSDTRQLTYLNQSGRKLTGWEGGPLSLDELFAEPFVTDILPELFASGRWAGPVHLKNGDIPCHADLTTIYGPTTGNLIGIGVTLRDLRAELAAQEALRQSEKSYRELSERLEQHVLQRTQDLDEKNNELIRTNRDLEQFAYIASHDLQEPLRKIQSFGSMLEDRFRDRLGEEGRELLGKMQNAAGRMRTLIREILAYSRISKARDHFTRVNLNDVVGGVLDDLDGRTDAEIHIDTLPELEADPFQMVQLFQNLLSNALKFRQPGRAPVVSVTCDTVSGEETGMRPGMYYRISVRDNGIGFEEAYRNRIFEVFQRLNPSYPGTGIGLAICAKIAQNMNGAITADSVPGAGAVFTVLLPV</sequence>
<proteinExistence type="predicted"/>
<dbReference type="InterPro" id="IPR029016">
    <property type="entry name" value="GAF-like_dom_sf"/>
</dbReference>
<dbReference type="RefSeq" id="WP_093197262.1">
    <property type="nucleotide sequence ID" value="NZ_FNGS01000001.1"/>
</dbReference>
<dbReference type="InterPro" id="IPR013655">
    <property type="entry name" value="PAS_fold_3"/>
</dbReference>
<evidence type="ECO:0000256" key="3">
    <source>
        <dbReference type="ARBA" id="ARBA00022553"/>
    </source>
</evidence>
<dbReference type="Pfam" id="PF02518">
    <property type="entry name" value="HATPase_c"/>
    <property type="match status" value="1"/>
</dbReference>
<dbReference type="InterPro" id="IPR005467">
    <property type="entry name" value="His_kinase_dom"/>
</dbReference>
<dbReference type="InterPro" id="IPR036890">
    <property type="entry name" value="HATPase_C_sf"/>
</dbReference>
<dbReference type="OrthoDB" id="9124519at2"/>
<dbReference type="SUPFAM" id="SSF55785">
    <property type="entry name" value="PYP-like sensor domain (PAS domain)"/>
    <property type="match status" value="1"/>
</dbReference>
<dbReference type="Proteomes" id="UP000198901">
    <property type="component" value="Unassembled WGS sequence"/>
</dbReference>
<evidence type="ECO:0000256" key="5">
    <source>
        <dbReference type="ARBA" id="ARBA00022777"/>
    </source>
</evidence>
<dbReference type="SUPFAM" id="SSF55874">
    <property type="entry name" value="ATPase domain of HSP90 chaperone/DNA topoisomerase II/histidine kinase"/>
    <property type="match status" value="1"/>
</dbReference>
<dbReference type="InterPro" id="IPR000700">
    <property type="entry name" value="PAS-assoc_C"/>
</dbReference>
<dbReference type="InterPro" id="IPR003661">
    <property type="entry name" value="HisK_dim/P_dom"/>
</dbReference>
<accession>A0A1G9IIQ9</accession>
<dbReference type="InterPro" id="IPR003594">
    <property type="entry name" value="HATPase_dom"/>
</dbReference>
<dbReference type="AlphaFoldDB" id="A0A1G9IIQ9"/>
<dbReference type="InterPro" id="IPR052162">
    <property type="entry name" value="Sensor_kinase/Photoreceptor"/>
</dbReference>
<keyword evidence="5" id="KW-0418">Kinase</keyword>
<dbReference type="EC" id="2.7.13.3" evidence="2"/>
<dbReference type="CDD" id="cd00130">
    <property type="entry name" value="PAS"/>
    <property type="match status" value="1"/>
</dbReference>
<dbReference type="InterPro" id="IPR035965">
    <property type="entry name" value="PAS-like_dom_sf"/>
</dbReference>
<dbReference type="Pfam" id="PF00512">
    <property type="entry name" value="HisKA"/>
    <property type="match status" value="1"/>
</dbReference>
<dbReference type="Gene3D" id="2.10.70.100">
    <property type="match status" value="1"/>
</dbReference>
<dbReference type="PROSITE" id="PS50109">
    <property type="entry name" value="HIS_KIN"/>
    <property type="match status" value="1"/>
</dbReference>
<feature type="domain" description="Histidine kinase" evidence="6">
    <location>
        <begin position="485"/>
        <end position="701"/>
    </location>
</feature>
<evidence type="ECO:0000313" key="8">
    <source>
        <dbReference type="EMBL" id="SDL25012.1"/>
    </source>
</evidence>
<dbReference type="InterPro" id="IPR000014">
    <property type="entry name" value="PAS"/>
</dbReference>
<dbReference type="GO" id="GO:0000155">
    <property type="term" value="F:phosphorelay sensor kinase activity"/>
    <property type="evidence" value="ECO:0007669"/>
    <property type="project" value="InterPro"/>
</dbReference>
<evidence type="ECO:0000259" key="6">
    <source>
        <dbReference type="PROSITE" id="PS50109"/>
    </source>
</evidence>
<evidence type="ECO:0000256" key="4">
    <source>
        <dbReference type="ARBA" id="ARBA00022679"/>
    </source>
</evidence>
<dbReference type="Pfam" id="PF08447">
    <property type="entry name" value="PAS_3"/>
    <property type="match status" value="1"/>
</dbReference>
<comment type="catalytic activity">
    <reaction evidence="1">
        <text>ATP + protein L-histidine = ADP + protein N-phospho-L-histidine.</text>
        <dbReference type="EC" id="2.7.13.3"/>
    </reaction>
</comment>
<organism evidence="8 9">
    <name type="scientific">Siphonobacter aquaeclarae</name>
    <dbReference type="NCBI Taxonomy" id="563176"/>
    <lineage>
        <taxon>Bacteria</taxon>
        <taxon>Pseudomonadati</taxon>
        <taxon>Bacteroidota</taxon>
        <taxon>Cytophagia</taxon>
        <taxon>Cytophagales</taxon>
        <taxon>Cytophagaceae</taxon>
        <taxon>Siphonobacter</taxon>
    </lineage>
</organism>
<keyword evidence="9" id="KW-1185">Reference proteome</keyword>
<dbReference type="PANTHER" id="PTHR43304:SF1">
    <property type="entry name" value="PAC DOMAIN-CONTAINING PROTEIN"/>
    <property type="match status" value="1"/>
</dbReference>
<dbReference type="EMBL" id="FNGS01000001">
    <property type="protein sequence ID" value="SDL25012.1"/>
    <property type="molecule type" value="Genomic_DNA"/>
</dbReference>
<dbReference type="SMART" id="SM00387">
    <property type="entry name" value="HATPase_c"/>
    <property type="match status" value="1"/>
</dbReference>
<dbReference type="SUPFAM" id="SSF55781">
    <property type="entry name" value="GAF domain-like"/>
    <property type="match status" value="1"/>
</dbReference>
<dbReference type="Gene3D" id="1.10.287.130">
    <property type="match status" value="1"/>
</dbReference>
<dbReference type="InterPro" id="IPR004358">
    <property type="entry name" value="Sig_transdc_His_kin-like_C"/>
</dbReference>
<feature type="domain" description="PAC" evidence="7">
    <location>
        <begin position="277"/>
        <end position="329"/>
    </location>
</feature>
<dbReference type="PROSITE" id="PS50113">
    <property type="entry name" value="PAC"/>
    <property type="match status" value="1"/>
</dbReference>
<evidence type="ECO:0000256" key="2">
    <source>
        <dbReference type="ARBA" id="ARBA00012438"/>
    </source>
</evidence>
<evidence type="ECO:0000259" key="7">
    <source>
        <dbReference type="PROSITE" id="PS50113"/>
    </source>
</evidence>
<dbReference type="Gene3D" id="3.30.450.20">
    <property type="entry name" value="PAS domain"/>
    <property type="match status" value="1"/>
</dbReference>
<keyword evidence="4" id="KW-0808">Transferase</keyword>
<dbReference type="InterPro" id="IPR003018">
    <property type="entry name" value="GAF"/>
</dbReference>
<name>A0A1G9IIQ9_9BACT</name>
<dbReference type="SMART" id="SM00388">
    <property type="entry name" value="HisKA"/>
    <property type="match status" value="1"/>
</dbReference>
<evidence type="ECO:0000256" key="1">
    <source>
        <dbReference type="ARBA" id="ARBA00000085"/>
    </source>
</evidence>
<gene>
    <name evidence="8" type="ORF">SAMN04488090_0496</name>
</gene>
<dbReference type="Pfam" id="PF01590">
    <property type="entry name" value="GAF"/>
    <property type="match status" value="1"/>
</dbReference>
<dbReference type="CDD" id="cd00082">
    <property type="entry name" value="HisKA"/>
    <property type="match status" value="1"/>
</dbReference>
<dbReference type="Gene3D" id="3.30.565.10">
    <property type="entry name" value="Histidine kinase-like ATPase, C-terminal domain"/>
    <property type="match status" value="1"/>
</dbReference>
<dbReference type="SUPFAM" id="SSF47384">
    <property type="entry name" value="Homodimeric domain of signal transducing histidine kinase"/>
    <property type="match status" value="1"/>
</dbReference>
<reference evidence="8 9" key="1">
    <citation type="submission" date="2016-10" db="EMBL/GenBank/DDBJ databases">
        <authorList>
            <person name="de Groot N.N."/>
        </authorList>
    </citation>
    <scope>NUCLEOTIDE SEQUENCE [LARGE SCALE GENOMIC DNA]</scope>
    <source>
        <strain evidence="8 9">DSM 21668</strain>
    </source>
</reference>
<dbReference type="PRINTS" id="PR00344">
    <property type="entry name" value="BCTRLSENSOR"/>
</dbReference>
<protein>
    <recommendedName>
        <fullName evidence="2">histidine kinase</fullName>
        <ecNumber evidence="2">2.7.13.3</ecNumber>
    </recommendedName>
</protein>
<keyword evidence="3" id="KW-0597">Phosphoprotein</keyword>
<dbReference type="PANTHER" id="PTHR43304">
    <property type="entry name" value="PHYTOCHROME-LIKE PROTEIN CPH1"/>
    <property type="match status" value="1"/>
</dbReference>
<dbReference type="STRING" id="563176.SAMN04488090_0496"/>
<dbReference type="Gene3D" id="3.30.450.40">
    <property type="match status" value="1"/>
</dbReference>
<evidence type="ECO:0000313" key="9">
    <source>
        <dbReference type="Proteomes" id="UP000198901"/>
    </source>
</evidence>
<dbReference type="InterPro" id="IPR036097">
    <property type="entry name" value="HisK_dim/P_sf"/>
</dbReference>